<reference evidence="3" key="1">
    <citation type="submission" date="2023-07" db="EMBL/GenBank/DDBJ databases">
        <title>Genomic Encyclopedia of Type Strains, Phase IV (KMG-IV): sequencing the most valuable type-strain genomes for metagenomic binning, comparative biology and taxonomic classification.</title>
        <authorList>
            <person name="Goeker M."/>
        </authorList>
    </citation>
    <scope>NUCLEOTIDE SEQUENCE</scope>
    <source>
        <strain evidence="3">DSM 23947</strain>
    </source>
</reference>
<keyword evidence="1" id="KW-0472">Membrane</keyword>
<protein>
    <submittedName>
        <fullName evidence="3">Anti-sigma factor RsiW</fullName>
    </submittedName>
</protein>
<keyword evidence="1" id="KW-0812">Transmembrane</keyword>
<keyword evidence="4" id="KW-1185">Reference proteome</keyword>
<evidence type="ECO:0000313" key="4">
    <source>
        <dbReference type="Proteomes" id="UP001237207"/>
    </source>
</evidence>
<accession>A0AAJ1T4X1</accession>
<keyword evidence="1" id="KW-1133">Transmembrane helix</keyword>
<name>A0AAJ1T4X1_9BACI</name>
<dbReference type="AlphaFoldDB" id="A0AAJ1T4X1"/>
<sequence length="201" mass="22983">MKSCPKEIIDYMHDDLDGEINEAHHHALIEHLETCEDCKQHYYELKKTATLVRSISHIQAPKDFTDNVLARLPKEKKKIGFQRWFQQHPFLTAASLFLILMMGSFFTTWKQDQQLAFTHNPNLVVDGNTVVVPEGEVVKGDLEVRNGNVRVEGEVQGDLTVINGEKYMASAGKVTGDIEEIDAAFQWLWYEIKKVIVKVVD</sequence>
<dbReference type="Pfam" id="PF13490">
    <property type="entry name" value="zf-HC2"/>
    <property type="match status" value="1"/>
</dbReference>
<dbReference type="EMBL" id="JAUSUC010000066">
    <property type="protein sequence ID" value="MDQ0216686.1"/>
    <property type="molecule type" value="Genomic_DNA"/>
</dbReference>
<evidence type="ECO:0000313" key="3">
    <source>
        <dbReference type="EMBL" id="MDQ0216686.1"/>
    </source>
</evidence>
<feature type="transmembrane region" description="Helical" evidence="1">
    <location>
        <begin position="90"/>
        <end position="109"/>
    </location>
</feature>
<proteinExistence type="predicted"/>
<evidence type="ECO:0000259" key="2">
    <source>
        <dbReference type="Pfam" id="PF13490"/>
    </source>
</evidence>
<evidence type="ECO:0000256" key="1">
    <source>
        <dbReference type="SAM" id="Phobius"/>
    </source>
</evidence>
<dbReference type="RefSeq" id="WP_307258757.1">
    <property type="nucleotide sequence ID" value="NZ_JAUSUC010000066.1"/>
</dbReference>
<dbReference type="InterPro" id="IPR027383">
    <property type="entry name" value="Znf_put"/>
</dbReference>
<gene>
    <name evidence="3" type="ORF">J2S13_003160</name>
</gene>
<dbReference type="Proteomes" id="UP001237207">
    <property type="component" value="Unassembled WGS sequence"/>
</dbReference>
<comment type="caution">
    <text evidence="3">The sequence shown here is derived from an EMBL/GenBank/DDBJ whole genome shotgun (WGS) entry which is preliminary data.</text>
</comment>
<organism evidence="3 4">
    <name type="scientific">Oikeobacillus pervagus</name>
    <dbReference type="NCBI Taxonomy" id="1325931"/>
    <lineage>
        <taxon>Bacteria</taxon>
        <taxon>Bacillati</taxon>
        <taxon>Bacillota</taxon>
        <taxon>Bacilli</taxon>
        <taxon>Bacillales</taxon>
        <taxon>Bacillaceae</taxon>
        <taxon>Oikeobacillus</taxon>
    </lineage>
</organism>
<feature type="domain" description="Putative zinc-finger" evidence="2">
    <location>
        <begin position="4"/>
        <end position="38"/>
    </location>
</feature>